<dbReference type="InterPro" id="IPR002376">
    <property type="entry name" value="Formyl_transf_N"/>
</dbReference>
<dbReference type="EMBL" id="BDFD01000019">
    <property type="protein sequence ID" value="GAV21034.1"/>
    <property type="molecule type" value="Genomic_DNA"/>
</dbReference>
<comment type="pathway">
    <text evidence="1 6">Purine metabolism; IMP biosynthesis via de novo pathway; N(2)-formyl-N(1)-(5-phospho-D-ribosyl)glycinamide from N(1)-(5-phospho-D-ribosyl)glycinamide (10-formyl THF route): step 1/1.</text>
</comment>
<feature type="binding site" evidence="6">
    <location>
        <begin position="93"/>
        <end position="96"/>
    </location>
    <ligand>
        <name>(6R)-10-formyltetrahydrofolate</name>
        <dbReference type="ChEBI" id="CHEBI:195366"/>
    </ligand>
</feature>
<evidence type="ECO:0000256" key="2">
    <source>
        <dbReference type="ARBA" id="ARBA00022679"/>
    </source>
</evidence>
<dbReference type="GO" id="GO:0005829">
    <property type="term" value="C:cytosol"/>
    <property type="evidence" value="ECO:0007669"/>
    <property type="project" value="TreeGrafter"/>
</dbReference>
<dbReference type="GO" id="GO:0006189">
    <property type="term" value="P:'de novo' IMP biosynthetic process"/>
    <property type="evidence" value="ECO:0007669"/>
    <property type="project" value="UniProtKB-UniRule"/>
</dbReference>
<gene>
    <name evidence="6" type="primary">purN</name>
    <name evidence="8" type="ORF">MMIC_P2013</name>
</gene>
<dbReference type="InterPro" id="IPR001555">
    <property type="entry name" value="GART_AS"/>
</dbReference>
<dbReference type="STRING" id="1921010.MMIC_P2013"/>
<evidence type="ECO:0000256" key="3">
    <source>
        <dbReference type="ARBA" id="ARBA00022755"/>
    </source>
</evidence>
<feature type="binding site" evidence="6">
    <location>
        <position position="68"/>
    </location>
    <ligand>
        <name>(6R)-10-formyltetrahydrofolate</name>
        <dbReference type="ChEBI" id="CHEBI:195366"/>
    </ligand>
</feature>
<keyword evidence="3 6" id="KW-0658">Purine biosynthesis</keyword>
<dbReference type="PANTHER" id="PTHR43369:SF2">
    <property type="entry name" value="PHOSPHORIBOSYLGLYCINAMIDE FORMYLTRANSFERASE"/>
    <property type="match status" value="1"/>
</dbReference>
<feature type="site" description="Raises pKa of active site His" evidence="6">
    <location>
        <position position="148"/>
    </location>
</feature>
<evidence type="ECO:0000313" key="9">
    <source>
        <dbReference type="Proteomes" id="UP000231632"/>
    </source>
</evidence>
<dbReference type="GO" id="GO:0004644">
    <property type="term" value="F:phosphoribosylglycinamide formyltransferase activity"/>
    <property type="evidence" value="ECO:0007669"/>
    <property type="project" value="UniProtKB-UniRule"/>
</dbReference>
<feature type="domain" description="Formyl transferase N-terminal" evidence="7">
    <location>
        <begin position="6"/>
        <end position="184"/>
    </location>
</feature>
<evidence type="ECO:0000313" key="8">
    <source>
        <dbReference type="EMBL" id="GAV21034.1"/>
    </source>
</evidence>
<dbReference type="Gene3D" id="3.40.50.170">
    <property type="entry name" value="Formyl transferase, N-terminal domain"/>
    <property type="match status" value="1"/>
</dbReference>
<feature type="binding site" evidence="6">
    <location>
        <begin position="14"/>
        <end position="16"/>
    </location>
    <ligand>
        <name>N(1)-(5-phospho-beta-D-ribosyl)glycinamide</name>
        <dbReference type="ChEBI" id="CHEBI:143788"/>
    </ligand>
</feature>
<dbReference type="SUPFAM" id="SSF53328">
    <property type="entry name" value="Formyltransferase"/>
    <property type="match status" value="1"/>
</dbReference>
<sequence>MSSTSIAVMASGRGTNLKVILDAVKAGDCPVDVSLVIADKGDAEALNIARIAGVEHVVHVNPKDYSGREQFDAECADLLDKHGCQWIVLAGYMRILSSAFVRRFRGRIINIHPSILPAFAGAKAVEDALLYGVKVSGCTVHLVDEVLDGGAILAQAIVPVFDDDTRDTLHARIQIEEHKIYPATLKRMVEEGFSIEGRRVIWAGKQ</sequence>
<comment type="caution">
    <text evidence="8">The sequence shown here is derived from an EMBL/GenBank/DDBJ whole genome shotgun (WGS) entry which is preliminary data.</text>
</comment>
<comment type="similarity">
    <text evidence="4 6">Belongs to the GART family.</text>
</comment>
<reference evidence="8 9" key="1">
    <citation type="journal article" date="2017" name="Arch. Microbiol.">
        <title>Mariprofundus micogutta sp. nov., a novel iron-oxidizing zetaproteobacterium isolated from a deep-sea hydrothermal field at the Bayonnaise knoll of the Izu-Ogasawara arc, and a description of Mariprofundales ord. nov. and Zetaproteobacteria classis nov.</title>
        <authorList>
            <person name="Makita H."/>
            <person name="Tanaka E."/>
            <person name="Mitsunobu S."/>
            <person name="Miyazaki M."/>
            <person name="Nunoura T."/>
            <person name="Uematsu K."/>
            <person name="Takaki Y."/>
            <person name="Nishi S."/>
            <person name="Shimamura S."/>
            <person name="Takai K."/>
        </authorList>
    </citation>
    <scope>NUCLEOTIDE SEQUENCE [LARGE SCALE GENOMIC DNA]</scope>
    <source>
        <strain evidence="8 9">ET2</strain>
    </source>
</reference>
<comment type="catalytic activity">
    <reaction evidence="5 6">
        <text>N(1)-(5-phospho-beta-D-ribosyl)glycinamide + (6R)-10-formyltetrahydrofolate = N(2)-formyl-N(1)-(5-phospho-beta-D-ribosyl)glycinamide + (6S)-5,6,7,8-tetrahydrofolate + H(+)</text>
        <dbReference type="Rhea" id="RHEA:15053"/>
        <dbReference type="ChEBI" id="CHEBI:15378"/>
        <dbReference type="ChEBI" id="CHEBI:57453"/>
        <dbReference type="ChEBI" id="CHEBI:143788"/>
        <dbReference type="ChEBI" id="CHEBI:147286"/>
        <dbReference type="ChEBI" id="CHEBI:195366"/>
        <dbReference type="EC" id="2.1.2.2"/>
    </reaction>
</comment>
<feature type="active site" description="Proton donor" evidence="6">
    <location>
        <position position="112"/>
    </location>
</feature>
<keyword evidence="9" id="KW-1185">Reference proteome</keyword>
<dbReference type="InterPro" id="IPR004607">
    <property type="entry name" value="GART"/>
</dbReference>
<dbReference type="InterPro" id="IPR036477">
    <property type="entry name" value="Formyl_transf_N_sf"/>
</dbReference>
<organism evidence="8 9">
    <name type="scientific">Mariprofundus micogutta</name>
    <dbReference type="NCBI Taxonomy" id="1921010"/>
    <lineage>
        <taxon>Bacteria</taxon>
        <taxon>Pseudomonadati</taxon>
        <taxon>Pseudomonadota</taxon>
        <taxon>Candidatius Mariprofundia</taxon>
        <taxon>Mariprofundales</taxon>
        <taxon>Mariprofundaceae</taxon>
        <taxon>Mariprofundus</taxon>
    </lineage>
</organism>
<keyword evidence="2 6" id="KW-0808">Transferase</keyword>
<dbReference type="PROSITE" id="PS00373">
    <property type="entry name" value="GART"/>
    <property type="match status" value="1"/>
</dbReference>
<evidence type="ECO:0000256" key="6">
    <source>
        <dbReference type="HAMAP-Rule" id="MF_01930"/>
    </source>
</evidence>
<evidence type="ECO:0000259" key="7">
    <source>
        <dbReference type="Pfam" id="PF00551"/>
    </source>
</evidence>
<name>A0A1L8CQ74_9PROT</name>
<dbReference type="PANTHER" id="PTHR43369">
    <property type="entry name" value="PHOSPHORIBOSYLGLYCINAMIDE FORMYLTRANSFERASE"/>
    <property type="match status" value="1"/>
</dbReference>
<dbReference type="NCBIfam" id="TIGR00639">
    <property type="entry name" value="PurN"/>
    <property type="match status" value="1"/>
</dbReference>
<evidence type="ECO:0000256" key="1">
    <source>
        <dbReference type="ARBA" id="ARBA00005054"/>
    </source>
</evidence>
<dbReference type="HAMAP" id="MF_01930">
    <property type="entry name" value="PurN"/>
    <property type="match status" value="1"/>
</dbReference>
<dbReference type="AlphaFoldDB" id="A0A1L8CQ74"/>
<feature type="binding site" evidence="6">
    <location>
        <position position="110"/>
    </location>
    <ligand>
        <name>(6R)-10-formyltetrahydrofolate</name>
        <dbReference type="ChEBI" id="CHEBI:195366"/>
    </ligand>
</feature>
<dbReference type="Proteomes" id="UP000231632">
    <property type="component" value="Unassembled WGS sequence"/>
</dbReference>
<dbReference type="UniPathway" id="UPA00074">
    <property type="reaction ID" value="UER00126"/>
</dbReference>
<dbReference type="CDD" id="cd08645">
    <property type="entry name" value="FMT_core_GART"/>
    <property type="match status" value="1"/>
</dbReference>
<dbReference type="RefSeq" id="WP_072660334.1">
    <property type="nucleotide sequence ID" value="NZ_BDFD01000019.1"/>
</dbReference>
<dbReference type="OrthoDB" id="5292304at2"/>
<proteinExistence type="inferred from homology"/>
<comment type="function">
    <text evidence="6">Catalyzes the transfer of a formyl group from 10-formyltetrahydrofolate to 5-phospho-ribosyl-glycinamide (GAR), producing 5-phospho-ribosyl-N-formylglycinamide (FGAR) and tetrahydrofolate.</text>
</comment>
<evidence type="ECO:0000256" key="4">
    <source>
        <dbReference type="ARBA" id="ARBA00038440"/>
    </source>
</evidence>
<accession>A0A1L8CQ74</accession>
<dbReference type="Pfam" id="PF00551">
    <property type="entry name" value="Formyl_trans_N"/>
    <property type="match status" value="1"/>
</dbReference>
<dbReference type="EC" id="2.1.2.2" evidence="6"/>
<protein>
    <recommendedName>
        <fullName evidence="6">Phosphoribosylglycinamide formyltransferase</fullName>
        <ecNumber evidence="6">2.1.2.2</ecNumber>
    </recommendedName>
    <alternativeName>
        <fullName evidence="6">5'-phosphoribosylglycinamide transformylase</fullName>
    </alternativeName>
    <alternativeName>
        <fullName evidence="6">GAR transformylase</fullName>
        <shortName evidence="6">GART</shortName>
    </alternativeName>
</protein>
<evidence type="ECO:0000256" key="5">
    <source>
        <dbReference type="ARBA" id="ARBA00047664"/>
    </source>
</evidence>